<dbReference type="EMBL" id="JASPKY010000220">
    <property type="protein sequence ID" value="KAK9719382.1"/>
    <property type="molecule type" value="Genomic_DNA"/>
</dbReference>
<keyword evidence="2" id="KW-0732">Signal</keyword>
<feature type="signal peptide" evidence="2">
    <location>
        <begin position="1"/>
        <end position="20"/>
    </location>
</feature>
<organism evidence="3 4">
    <name type="scientific">Popillia japonica</name>
    <name type="common">Japanese beetle</name>
    <dbReference type="NCBI Taxonomy" id="7064"/>
    <lineage>
        <taxon>Eukaryota</taxon>
        <taxon>Metazoa</taxon>
        <taxon>Ecdysozoa</taxon>
        <taxon>Arthropoda</taxon>
        <taxon>Hexapoda</taxon>
        <taxon>Insecta</taxon>
        <taxon>Pterygota</taxon>
        <taxon>Neoptera</taxon>
        <taxon>Endopterygota</taxon>
        <taxon>Coleoptera</taxon>
        <taxon>Polyphaga</taxon>
        <taxon>Scarabaeiformia</taxon>
        <taxon>Scarabaeidae</taxon>
        <taxon>Rutelinae</taxon>
        <taxon>Popillia</taxon>
    </lineage>
</organism>
<reference evidence="3 4" key="1">
    <citation type="journal article" date="2024" name="BMC Genomics">
        <title>De novo assembly and annotation of Popillia japonica's genome with initial clues to its potential as an invasive pest.</title>
        <authorList>
            <person name="Cucini C."/>
            <person name="Boschi S."/>
            <person name="Funari R."/>
            <person name="Cardaioli E."/>
            <person name="Iannotti N."/>
            <person name="Marturano G."/>
            <person name="Paoli F."/>
            <person name="Bruttini M."/>
            <person name="Carapelli A."/>
            <person name="Frati F."/>
            <person name="Nardi F."/>
        </authorList>
    </citation>
    <scope>NUCLEOTIDE SEQUENCE [LARGE SCALE GENOMIC DNA]</scope>
    <source>
        <strain evidence="3">DMR45628</strain>
    </source>
</reference>
<feature type="chain" id="PRO_5043855952" evidence="2">
    <location>
        <begin position="21"/>
        <end position="273"/>
    </location>
</feature>
<dbReference type="AlphaFoldDB" id="A0AAW1KHW4"/>
<sequence length="273" mass="31235">MKLLVNLVIFSYIILKQCNASYLRNARKAHVPMSPDPKKNDTTVVSYRTGPDVGIGSSLDFIVYLFNPDGTYYSGVVLSEDTLITYQEVPVQFHQVCFNQDCITTFEKKWRNGNYQFWKLKEKRKNPTVYKKKLDDTICYIPAEIGVDHYIDFNILDDGVLHCHSTCMSGDAIICDQMLYGILTAEIDDNLNKYNYVSMAELKRKASFNIYAVQDESNAVSPTKESNSRQVSEKPKQLRGTGRGFDDAGSFKLESCRLLIMLIVKMLIILMYF</sequence>
<dbReference type="Proteomes" id="UP001458880">
    <property type="component" value="Unassembled WGS sequence"/>
</dbReference>
<feature type="region of interest" description="Disordered" evidence="1">
    <location>
        <begin position="219"/>
        <end position="242"/>
    </location>
</feature>
<protein>
    <submittedName>
        <fullName evidence="3">Uncharacterized protein</fullName>
    </submittedName>
</protein>
<comment type="caution">
    <text evidence="3">The sequence shown here is derived from an EMBL/GenBank/DDBJ whole genome shotgun (WGS) entry which is preliminary data.</text>
</comment>
<evidence type="ECO:0000313" key="3">
    <source>
        <dbReference type="EMBL" id="KAK9719382.1"/>
    </source>
</evidence>
<evidence type="ECO:0000256" key="2">
    <source>
        <dbReference type="SAM" id="SignalP"/>
    </source>
</evidence>
<name>A0AAW1KHW4_POPJA</name>
<proteinExistence type="predicted"/>
<keyword evidence="4" id="KW-1185">Reference proteome</keyword>
<evidence type="ECO:0000256" key="1">
    <source>
        <dbReference type="SAM" id="MobiDB-lite"/>
    </source>
</evidence>
<feature type="compositionally biased region" description="Polar residues" evidence="1">
    <location>
        <begin position="219"/>
        <end position="230"/>
    </location>
</feature>
<gene>
    <name evidence="3" type="ORF">QE152_g22684</name>
</gene>
<accession>A0AAW1KHW4</accession>
<evidence type="ECO:0000313" key="4">
    <source>
        <dbReference type="Proteomes" id="UP001458880"/>
    </source>
</evidence>